<accession>A0A7M1I0T7</accession>
<reference evidence="1" key="1">
    <citation type="journal article" date="2020" name="Sci. Rep.">
        <title>Plasmid diversity among genetically related Klebsiella pneumoniae blaKPC-2 and blaKPC-3 isolates collected in the Dutch national surveillance.</title>
        <authorList>
            <consortium name="Dutch CPE surveillance Study Group"/>
            <person name="Hendrickx A.P.A."/>
            <person name="Landman F."/>
            <person name="de Haan A."/>
            <person name="Borst D."/>
            <person name="Witteveen S."/>
            <person name="van Santen-Verheuvel M.G."/>
            <person name="van der Heide H.G.J."/>
            <person name="Schouls L.M."/>
        </authorList>
    </citation>
    <scope>NUCLEOTIDE SEQUENCE</scope>
    <source>
        <strain evidence="1">RIVM_C014947</strain>
    </source>
</reference>
<proteinExistence type="predicted"/>
<name>A0A7M1I0T7_KLEPN</name>
<evidence type="ECO:0000313" key="1">
    <source>
        <dbReference type="EMBL" id="QOQ32122.1"/>
    </source>
</evidence>
<dbReference type="AlphaFoldDB" id="A0A7M1I0T7"/>
<gene>
    <name evidence="1" type="ORF">PMIDBGBA_05552</name>
</gene>
<dbReference type="EMBL" id="MT560065">
    <property type="protein sequence ID" value="QOQ32122.1"/>
    <property type="molecule type" value="Genomic_DNA"/>
</dbReference>
<organism evidence="1">
    <name type="scientific">Klebsiella pneumoniae</name>
    <dbReference type="NCBI Taxonomy" id="573"/>
    <lineage>
        <taxon>Bacteria</taxon>
        <taxon>Pseudomonadati</taxon>
        <taxon>Pseudomonadota</taxon>
        <taxon>Gammaproteobacteria</taxon>
        <taxon>Enterobacterales</taxon>
        <taxon>Enterobacteriaceae</taxon>
        <taxon>Klebsiella/Raoultella group</taxon>
        <taxon>Klebsiella</taxon>
        <taxon>Klebsiella pneumoniae complex</taxon>
    </lineage>
</organism>
<dbReference type="RefSeq" id="WP_044068880.1">
    <property type="nucleotide sequence ID" value="NZ_CAAGTO010000030.1"/>
</dbReference>
<keyword evidence="1" id="KW-0614">Plasmid</keyword>
<sequence length="104" mass="11480">MSVEKVNKCAPQTGCSTVWNVLHLAAENIPTERERDNVRCDAEAHRDALLSGLETLGVLLSESNHGHQFNDYEMMSIGDFIKSSAALINGMNTLITGCDEMKKR</sequence>
<protein>
    <submittedName>
        <fullName evidence="1">Uncharacterized protein</fullName>
    </submittedName>
</protein>
<geneLocation type="plasmid" evidence="1">
    <name>pRIVM_C014947_2</name>
</geneLocation>